<feature type="compositionally biased region" description="Basic and acidic residues" evidence="1">
    <location>
        <begin position="176"/>
        <end position="187"/>
    </location>
</feature>
<organism evidence="2 3">
    <name type="scientific">Polyplax serrata</name>
    <name type="common">Common mouse louse</name>
    <dbReference type="NCBI Taxonomy" id="468196"/>
    <lineage>
        <taxon>Eukaryota</taxon>
        <taxon>Metazoa</taxon>
        <taxon>Ecdysozoa</taxon>
        <taxon>Arthropoda</taxon>
        <taxon>Hexapoda</taxon>
        <taxon>Insecta</taxon>
        <taxon>Pterygota</taxon>
        <taxon>Neoptera</taxon>
        <taxon>Paraneoptera</taxon>
        <taxon>Psocodea</taxon>
        <taxon>Troctomorpha</taxon>
        <taxon>Phthiraptera</taxon>
        <taxon>Anoplura</taxon>
        <taxon>Polyplacidae</taxon>
        <taxon>Polyplax</taxon>
    </lineage>
</organism>
<protein>
    <submittedName>
        <fullName evidence="2">Uncharacterized protein</fullName>
    </submittedName>
</protein>
<gene>
    <name evidence="2" type="ORF">RUM43_001709</name>
</gene>
<sequence length="282" mass="32222">MPGYVNRFRVVPGWCSDLIDIPACDYGLERPHELEELEAERQQWSGLTETLSNSRKSNPREAEEPPVQSEPVDLSRRSDQNHLDKSKQFSSMIEDTRNNNNDGNKYLSCDGENRVSNGAKVGSEDLRNYWKMVVSEDVSSNYGVSQDQKSPTTKNPVPKSPWRSNTQVGSIVKSKTKMDDVKKDETDDKFVKSSPLVLQVPKYNPQLLSHHNLTQTTVDTSQWRVSFVWPQGEPPNNVGTQQIVNSSLHSHDHWWWGSGHDEEEHEEDDDDCDVEEVEKKKV</sequence>
<reference evidence="2 3" key="1">
    <citation type="submission" date="2023-10" db="EMBL/GenBank/DDBJ databases">
        <title>Genomes of two closely related lineages of the louse Polyplax serrata with different host specificities.</title>
        <authorList>
            <person name="Martinu J."/>
            <person name="Tarabai H."/>
            <person name="Stefka J."/>
            <person name="Hypsa V."/>
        </authorList>
    </citation>
    <scope>NUCLEOTIDE SEQUENCE [LARGE SCALE GENOMIC DNA]</scope>
    <source>
        <strain evidence="2">HR10_N</strain>
    </source>
</reference>
<feature type="region of interest" description="Disordered" evidence="1">
    <location>
        <begin position="251"/>
        <end position="282"/>
    </location>
</feature>
<comment type="caution">
    <text evidence="2">The sequence shown here is derived from an EMBL/GenBank/DDBJ whole genome shotgun (WGS) entry which is preliminary data.</text>
</comment>
<feature type="compositionally biased region" description="Polar residues" evidence="1">
    <location>
        <begin position="88"/>
        <end position="103"/>
    </location>
</feature>
<feature type="region of interest" description="Disordered" evidence="1">
    <location>
        <begin position="140"/>
        <end position="187"/>
    </location>
</feature>
<dbReference type="EMBL" id="JAWJWE010000001">
    <property type="protein sequence ID" value="KAK6645432.1"/>
    <property type="molecule type" value="Genomic_DNA"/>
</dbReference>
<name>A0AAN8XUE7_POLSC</name>
<feature type="compositionally biased region" description="Acidic residues" evidence="1">
    <location>
        <begin position="263"/>
        <end position="276"/>
    </location>
</feature>
<proteinExistence type="predicted"/>
<feature type="region of interest" description="Disordered" evidence="1">
    <location>
        <begin position="39"/>
        <end position="119"/>
    </location>
</feature>
<accession>A0AAN8XUE7</accession>
<feature type="compositionally biased region" description="Polar residues" evidence="1">
    <location>
        <begin position="140"/>
        <end position="155"/>
    </location>
</feature>
<evidence type="ECO:0000256" key="1">
    <source>
        <dbReference type="SAM" id="MobiDB-lite"/>
    </source>
</evidence>
<evidence type="ECO:0000313" key="3">
    <source>
        <dbReference type="Proteomes" id="UP001372834"/>
    </source>
</evidence>
<feature type="compositionally biased region" description="Basic and acidic residues" evidence="1">
    <location>
        <begin position="251"/>
        <end position="262"/>
    </location>
</feature>
<dbReference type="Proteomes" id="UP001372834">
    <property type="component" value="Unassembled WGS sequence"/>
</dbReference>
<feature type="compositionally biased region" description="Polar residues" evidence="1">
    <location>
        <begin position="42"/>
        <end position="56"/>
    </location>
</feature>
<dbReference type="AlphaFoldDB" id="A0AAN8XUE7"/>
<evidence type="ECO:0000313" key="2">
    <source>
        <dbReference type="EMBL" id="KAK6645432.1"/>
    </source>
</evidence>
<feature type="compositionally biased region" description="Basic and acidic residues" evidence="1">
    <location>
        <begin position="73"/>
        <end position="87"/>
    </location>
</feature>